<dbReference type="Proteomes" id="UP000807306">
    <property type="component" value="Unassembled WGS sequence"/>
</dbReference>
<comment type="caution">
    <text evidence="3">The sequence shown here is derived from an EMBL/GenBank/DDBJ whole genome shotgun (WGS) entry which is preliminary data.</text>
</comment>
<dbReference type="InterPro" id="IPR007021">
    <property type="entry name" value="DUF659"/>
</dbReference>
<feature type="region of interest" description="Disordered" evidence="1">
    <location>
        <begin position="382"/>
        <end position="401"/>
    </location>
</feature>
<accession>A0A9P6ELZ0</accession>
<dbReference type="InterPro" id="IPR012337">
    <property type="entry name" value="RNaseH-like_sf"/>
</dbReference>
<sequence>MRVHRDECLRLKGRNNLTYLVDGWEDRRRRSIYGSMAAEVSQYPVMLGLEDLTGKRATADGLVELSKRALTKKTLDPRAILATCTDNPTTMQAFQRKFKEEYPWIIIFPCFMHSVNTIIGKITAYPPVKDAISKNTRIVSFFNSSHYWGGQLEIAADSRGIKQTLKTLTESRFYALVLLALSVREHRAALTEICNRDDAKRSIHGLSSVNKDVITTVFDLQRWDLTDQLIRICKPLVDVIGNIESRDSNLADCMLELIWAHREVNGVMHQDGDDPGFAKHAMETLQTEFHALNTDLHWFALFLHPLCWKQAEDEVEDLIISEKDVEAEFMRLEQRGSVLLEDGDRLPKDIRINEVYDMSQLDDIQKGRVTISIDEELDLAKASGSSEKWDPDSLMRSHGIR</sequence>
<keyword evidence="4" id="KW-1185">Reference proteome</keyword>
<dbReference type="AlphaFoldDB" id="A0A9P6ELZ0"/>
<evidence type="ECO:0000259" key="2">
    <source>
        <dbReference type="Pfam" id="PF04937"/>
    </source>
</evidence>
<proteinExistence type="predicted"/>
<evidence type="ECO:0000313" key="3">
    <source>
        <dbReference type="EMBL" id="KAF9531576.1"/>
    </source>
</evidence>
<protein>
    <recommendedName>
        <fullName evidence="2">DUF659 domain-containing protein</fullName>
    </recommendedName>
</protein>
<organism evidence="3 4">
    <name type="scientific">Crepidotus variabilis</name>
    <dbReference type="NCBI Taxonomy" id="179855"/>
    <lineage>
        <taxon>Eukaryota</taxon>
        <taxon>Fungi</taxon>
        <taxon>Dikarya</taxon>
        <taxon>Basidiomycota</taxon>
        <taxon>Agaricomycotina</taxon>
        <taxon>Agaricomycetes</taxon>
        <taxon>Agaricomycetidae</taxon>
        <taxon>Agaricales</taxon>
        <taxon>Agaricineae</taxon>
        <taxon>Crepidotaceae</taxon>
        <taxon>Crepidotus</taxon>
    </lineage>
</organism>
<dbReference type="OrthoDB" id="3226942at2759"/>
<evidence type="ECO:0000313" key="4">
    <source>
        <dbReference type="Proteomes" id="UP000807306"/>
    </source>
</evidence>
<dbReference type="EMBL" id="MU157834">
    <property type="protein sequence ID" value="KAF9531576.1"/>
    <property type="molecule type" value="Genomic_DNA"/>
</dbReference>
<reference evidence="3" key="1">
    <citation type="submission" date="2020-11" db="EMBL/GenBank/DDBJ databases">
        <authorList>
            <consortium name="DOE Joint Genome Institute"/>
            <person name="Ahrendt S."/>
            <person name="Riley R."/>
            <person name="Andreopoulos W."/>
            <person name="Labutti K."/>
            <person name="Pangilinan J."/>
            <person name="Ruiz-Duenas F.J."/>
            <person name="Barrasa J.M."/>
            <person name="Sanchez-Garcia M."/>
            <person name="Camarero S."/>
            <person name="Miyauchi S."/>
            <person name="Serrano A."/>
            <person name="Linde D."/>
            <person name="Babiker R."/>
            <person name="Drula E."/>
            <person name="Ayuso-Fernandez I."/>
            <person name="Pacheco R."/>
            <person name="Padilla G."/>
            <person name="Ferreira P."/>
            <person name="Barriuso J."/>
            <person name="Kellner H."/>
            <person name="Castanera R."/>
            <person name="Alfaro M."/>
            <person name="Ramirez L."/>
            <person name="Pisabarro A.G."/>
            <person name="Kuo A."/>
            <person name="Tritt A."/>
            <person name="Lipzen A."/>
            <person name="He G."/>
            <person name="Yan M."/>
            <person name="Ng V."/>
            <person name="Cullen D."/>
            <person name="Martin F."/>
            <person name="Rosso M.-N."/>
            <person name="Henrissat B."/>
            <person name="Hibbett D."/>
            <person name="Martinez A.T."/>
            <person name="Grigoriev I.V."/>
        </authorList>
    </citation>
    <scope>NUCLEOTIDE SEQUENCE</scope>
    <source>
        <strain evidence="3">CBS 506.95</strain>
    </source>
</reference>
<dbReference type="Pfam" id="PF04937">
    <property type="entry name" value="DUF659"/>
    <property type="match status" value="1"/>
</dbReference>
<gene>
    <name evidence="3" type="ORF">CPB83DRAFT_833272</name>
</gene>
<feature type="domain" description="DUF659" evidence="2">
    <location>
        <begin position="12"/>
        <end position="138"/>
    </location>
</feature>
<dbReference type="SUPFAM" id="SSF53098">
    <property type="entry name" value="Ribonuclease H-like"/>
    <property type="match status" value="1"/>
</dbReference>
<name>A0A9P6ELZ0_9AGAR</name>
<evidence type="ECO:0000256" key="1">
    <source>
        <dbReference type="SAM" id="MobiDB-lite"/>
    </source>
</evidence>